<proteinExistence type="predicted"/>
<dbReference type="EMBL" id="PEZW01000025">
    <property type="protein sequence ID" value="PIS07417.1"/>
    <property type="molecule type" value="Genomic_DNA"/>
</dbReference>
<keyword evidence="5 7" id="KW-1133">Transmembrane helix</keyword>
<dbReference type="PANTHER" id="PTHR14969">
    <property type="entry name" value="SPHINGOSINE-1-PHOSPHATE PHOSPHOHYDROLASE"/>
    <property type="match status" value="1"/>
</dbReference>
<name>A0A2H0W7U0_9BACT</name>
<feature type="transmembrane region" description="Helical" evidence="7">
    <location>
        <begin position="66"/>
        <end position="87"/>
    </location>
</feature>
<evidence type="ECO:0000256" key="2">
    <source>
        <dbReference type="ARBA" id="ARBA00022475"/>
    </source>
</evidence>
<dbReference type="PANTHER" id="PTHR14969:SF62">
    <property type="entry name" value="DECAPRENYLPHOSPHORYL-5-PHOSPHORIBOSE PHOSPHATASE RV3807C-RELATED"/>
    <property type="match status" value="1"/>
</dbReference>
<evidence type="ECO:0000256" key="5">
    <source>
        <dbReference type="ARBA" id="ARBA00022989"/>
    </source>
</evidence>
<accession>A0A2H0W7U0</accession>
<feature type="transmembrane region" description="Helical" evidence="7">
    <location>
        <begin position="140"/>
        <end position="158"/>
    </location>
</feature>
<dbReference type="GO" id="GO:0005886">
    <property type="term" value="C:plasma membrane"/>
    <property type="evidence" value="ECO:0007669"/>
    <property type="project" value="UniProtKB-SubCell"/>
</dbReference>
<evidence type="ECO:0000256" key="4">
    <source>
        <dbReference type="ARBA" id="ARBA00022801"/>
    </source>
</evidence>
<evidence type="ECO:0000256" key="6">
    <source>
        <dbReference type="ARBA" id="ARBA00023136"/>
    </source>
</evidence>
<feature type="domain" description="Phosphatidic acid phosphatase type 2/haloperoxidase" evidence="8">
    <location>
        <begin position="66"/>
        <end position="179"/>
    </location>
</feature>
<evidence type="ECO:0000256" key="3">
    <source>
        <dbReference type="ARBA" id="ARBA00022692"/>
    </source>
</evidence>
<feature type="transmembrane region" description="Helical" evidence="7">
    <location>
        <begin position="37"/>
        <end position="59"/>
    </location>
</feature>
<comment type="subcellular location">
    <subcellularLocation>
        <location evidence="1">Cell membrane</location>
        <topology evidence="1">Multi-pass membrane protein</topology>
    </subcellularLocation>
</comment>
<protein>
    <recommendedName>
        <fullName evidence="8">Phosphatidic acid phosphatase type 2/haloperoxidase domain-containing protein</fullName>
    </recommendedName>
</protein>
<dbReference type="Gene3D" id="1.20.144.10">
    <property type="entry name" value="Phosphatidic acid phosphatase type 2/haloperoxidase"/>
    <property type="match status" value="1"/>
</dbReference>
<gene>
    <name evidence="9" type="ORF">COT78_03705</name>
</gene>
<dbReference type="InterPro" id="IPR036938">
    <property type="entry name" value="PAP2/HPO_sf"/>
</dbReference>
<dbReference type="AlphaFoldDB" id="A0A2H0W7U0"/>
<keyword evidence="3 7" id="KW-0812">Transmembrane</keyword>
<evidence type="ECO:0000256" key="7">
    <source>
        <dbReference type="SAM" id="Phobius"/>
    </source>
</evidence>
<evidence type="ECO:0000259" key="8">
    <source>
        <dbReference type="SMART" id="SM00014"/>
    </source>
</evidence>
<evidence type="ECO:0000313" key="10">
    <source>
        <dbReference type="Proteomes" id="UP000231382"/>
    </source>
</evidence>
<evidence type="ECO:0000313" key="9">
    <source>
        <dbReference type="EMBL" id="PIS07417.1"/>
    </source>
</evidence>
<comment type="caution">
    <text evidence="9">The sequence shown here is derived from an EMBL/GenBank/DDBJ whole genome shotgun (WGS) entry which is preliminary data.</text>
</comment>
<reference evidence="10" key="1">
    <citation type="submission" date="2017-09" db="EMBL/GenBank/DDBJ databases">
        <title>Depth-based differentiation of microbial function through sediment-hosted aquifers and enrichment of novel symbionts in the deep terrestrial subsurface.</title>
        <authorList>
            <person name="Probst A.J."/>
            <person name="Ladd B."/>
            <person name="Jarett J.K."/>
            <person name="Geller-Mcgrath D.E."/>
            <person name="Sieber C.M.K."/>
            <person name="Emerson J.B."/>
            <person name="Anantharaman K."/>
            <person name="Thomas B.C."/>
            <person name="Malmstrom R."/>
            <person name="Stieglmeier M."/>
            <person name="Klingl A."/>
            <person name="Woyke T."/>
            <person name="Ryan C.M."/>
            <person name="Banfield J.F."/>
        </authorList>
    </citation>
    <scope>NUCLEOTIDE SEQUENCE [LARGE SCALE GENOMIC DNA]</scope>
</reference>
<keyword evidence="2" id="KW-1003">Cell membrane</keyword>
<dbReference type="Pfam" id="PF01569">
    <property type="entry name" value="PAP2"/>
    <property type="match status" value="1"/>
</dbReference>
<dbReference type="SUPFAM" id="SSF48317">
    <property type="entry name" value="Acid phosphatase/Vanadium-dependent haloperoxidase"/>
    <property type="match status" value="1"/>
</dbReference>
<keyword evidence="6 7" id="KW-0472">Membrane</keyword>
<sequence>MRYNWSMPTLWNNLRFWDYYYYSELHGAISGRPWLNAFYLFFAKYGIVLIVLSLIYLIWKQTINAFICSFIAMAISTFLAFSVIIFWQRQRPFVSHSDVFAKPITDGLYVSSVSFPSAHTYMSFALATSVFLYGHRRLGTALFVLATLVAVGRVGAGLHYPSDAVAGALVGIVSGILAKRVVEHSQAKWE</sequence>
<organism evidence="9 10">
    <name type="scientific">Candidatus Berkelbacteria bacterium CG10_big_fil_rev_8_21_14_0_10_43_13</name>
    <dbReference type="NCBI Taxonomy" id="1974514"/>
    <lineage>
        <taxon>Bacteria</taxon>
        <taxon>Candidatus Berkelbacteria</taxon>
    </lineage>
</organism>
<dbReference type="GO" id="GO:0016787">
    <property type="term" value="F:hydrolase activity"/>
    <property type="evidence" value="ECO:0007669"/>
    <property type="project" value="UniProtKB-KW"/>
</dbReference>
<dbReference type="SMART" id="SM00014">
    <property type="entry name" value="acidPPc"/>
    <property type="match status" value="1"/>
</dbReference>
<evidence type="ECO:0000256" key="1">
    <source>
        <dbReference type="ARBA" id="ARBA00004651"/>
    </source>
</evidence>
<dbReference type="InterPro" id="IPR000326">
    <property type="entry name" value="PAP2/HPO"/>
</dbReference>
<feature type="transmembrane region" description="Helical" evidence="7">
    <location>
        <begin position="107"/>
        <end position="133"/>
    </location>
</feature>
<dbReference type="Proteomes" id="UP000231382">
    <property type="component" value="Unassembled WGS sequence"/>
</dbReference>
<keyword evidence="4" id="KW-0378">Hydrolase</keyword>